<dbReference type="InterPro" id="IPR024983">
    <property type="entry name" value="CHAT_dom"/>
</dbReference>
<evidence type="ECO:0000313" key="3">
    <source>
        <dbReference type="Proteomes" id="UP000199028"/>
    </source>
</evidence>
<dbReference type="RefSeq" id="WP_114773771.1">
    <property type="nucleotide sequence ID" value="NZ_FOFT01000001.1"/>
</dbReference>
<accession>A0A1H9CEQ2</accession>
<dbReference type="Proteomes" id="UP000199028">
    <property type="component" value="Unassembled WGS sequence"/>
</dbReference>
<feature type="domain" description="CHAT" evidence="1">
    <location>
        <begin position="582"/>
        <end position="896"/>
    </location>
</feature>
<evidence type="ECO:0000313" key="2">
    <source>
        <dbReference type="EMBL" id="SEP99128.1"/>
    </source>
</evidence>
<dbReference type="InterPro" id="IPR011990">
    <property type="entry name" value="TPR-like_helical_dom_sf"/>
</dbReference>
<gene>
    <name evidence="2" type="ORF">SAMN05216195_101751</name>
</gene>
<dbReference type="AlphaFoldDB" id="A0A1H9CEQ2"/>
<dbReference type="OrthoDB" id="4149784at2"/>
<keyword evidence="3" id="KW-1185">Reference proteome</keyword>
<evidence type="ECO:0000259" key="1">
    <source>
        <dbReference type="Pfam" id="PF12770"/>
    </source>
</evidence>
<dbReference type="Gene3D" id="1.25.40.10">
    <property type="entry name" value="Tetratricopeptide repeat domain"/>
    <property type="match status" value="1"/>
</dbReference>
<organism evidence="2 3">
    <name type="scientific">Lentzea flaviverrucosa</name>
    <dbReference type="NCBI Taxonomy" id="200379"/>
    <lineage>
        <taxon>Bacteria</taxon>
        <taxon>Bacillati</taxon>
        <taxon>Actinomycetota</taxon>
        <taxon>Actinomycetes</taxon>
        <taxon>Pseudonocardiales</taxon>
        <taxon>Pseudonocardiaceae</taxon>
        <taxon>Lentzea</taxon>
    </lineage>
</organism>
<protein>
    <submittedName>
        <fullName evidence="2">CHAT domain-containing protein</fullName>
    </submittedName>
</protein>
<dbReference type="EMBL" id="FOFT01000001">
    <property type="protein sequence ID" value="SEP99128.1"/>
    <property type="molecule type" value="Genomic_DNA"/>
</dbReference>
<reference evidence="3" key="1">
    <citation type="submission" date="2016-10" db="EMBL/GenBank/DDBJ databases">
        <authorList>
            <person name="Varghese N."/>
            <person name="Submissions S."/>
        </authorList>
    </citation>
    <scope>NUCLEOTIDE SEQUENCE [LARGE SCALE GENOMIC DNA]</scope>
    <source>
        <strain evidence="3">CGMCC 4.578</strain>
    </source>
</reference>
<proteinExistence type="predicted"/>
<dbReference type="Pfam" id="PF12770">
    <property type="entry name" value="CHAT"/>
    <property type="match status" value="1"/>
</dbReference>
<name>A0A1H9CEQ2_9PSEU</name>
<sequence>MAEENGFAEIVARCDAVTRRATPDSVSADDLTAFTADLARLPQEHPDRSRLAVTLLTTVTKGGGPARSVLVPHLDDLLRLVGRVPESMVGWPLVAAAVRAQHLAYRAAAGEQLDHVAAQRELAGYAQAARDVPVTRMLLDAAGAAVEAAGDGIEINGSKMKRTLDEVLNQIGDHPVAPAMHSYAASLHRLLDAAKKSDLHEAAAAMQELKALVETLPPEFRDRMDLSEADRGMDELFSVLDPAGSGANAGDRIRNAGPSPSAQRRARVLAAATLFQNGEQADLARIDEALDHLRDAIAMDQGDDLDLLALNGLATGLLRRTEVTGSAEGLAEAEKALQGALARMRQPSHPQWTLTHELLAMVRHRLGDLPGASPFTMASQRAYVWRVLLETDPAQAKWAIRDAVGGALGAARRCLAASNATGALRALDTGRGLLLFAEAELRALPARLTAAGHADLADRWLDEGRHSEGLRKQVMTALLANDDIAATLLDPPSLGEIRAALATSRADALVYLVAGEQLAPGFMVIAPRVGPPAYLMLPNLQVDKGSEVELYLTALTDRARGTTRETAPVGARAGFADRVDALCDWAWQSAIGPLLESYFAGAAPGSVPSIVLLPMGDLARIPWQAARRADGTRAIELASFSQAVSARLFCENAKRDPIRPTRTGLVVGDPDTCGDAPPLTAARAEAQAVRTVFYPGARYLGRRGDDSQSPSGRGTVTEVSEWLADTAPYAGTTLHLACHGRFVPADDGGTADLQLAPDDPREKAAGKLDADEIIRILEAVPERRIGLVVMGACHTGRSIHGYDEAYSLGTAFLAAGARTVLSTHWAIPDAETSALMFLFHHYLLTEGLPAREALRAAQLWMLSPDPVPPARMPADLVSLASDRRRVVAWAGFTHAGH</sequence>